<feature type="region of interest" description="Disordered" evidence="6">
    <location>
        <begin position="52"/>
        <end position="71"/>
    </location>
</feature>
<dbReference type="EMBL" id="AJIX01000021">
    <property type="protein sequence ID" value="KGR10482.1"/>
    <property type="molecule type" value="Genomic_DNA"/>
</dbReference>
<evidence type="ECO:0000256" key="4">
    <source>
        <dbReference type="ARBA" id="ARBA00022946"/>
    </source>
</evidence>
<comment type="function">
    <text evidence="1">May be involved in the mitochondrial lipid metabolism.</text>
</comment>
<evidence type="ECO:0000256" key="6">
    <source>
        <dbReference type="SAM" id="MobiDB-lite"/>
    </source>
</evidence>
<dbReference type="Gene3D" id="3.40.50.300">
    <property type="entry name" value="P-loop containing nucleotide triphosphate hydrolases"/>
    <property type="match status" value="1"/>
</dbReference>
<comment type="subcellular location">
    <subcellularLocation>
        <location evidence="2">Mitochondrion</location>
    </subcellularLocation>
</comment>
<gene>
    <name evidence="8" type="ORF">MG3_03241</name>
</gene>
<evidence type="ECO:0000259" key="7">
    <source>
        <dbReference type="PROSITE" id="PS51721"/>
    </source>
</evidence>
<reference evidence="8 9" key="1">
    <citation type="submission" date="2013-12" db="EMBL/GenBank/DDBJ databases">
        <title>The Genome Sequence of Candida albicans P78048.</title>
        <authorList>
            <consortium name="The Broad Institute Genome Sequencing Platform"/>
            <consortium name="The Broad Institute Genome Sequencing Center for Infectious Disease"/>
            <person name="Cuomo C."/>
            <person name="Bennett R."/>
            <person name="Hirakawa M."/>
            <person name="Noverr M."/>
            <person name="Mitchell A."/>
            <person name="Young S.K."/>
            <person name="Zeng Q."/>
            <person name="Gargeya S."/>
            <person name="Fitzgerald M."/>
            <person name="Abouelleil A."/>
            <person name="Alvarado L."/>
            <person name="Berlin A.M."/>
            <person name="Chapman S.B."/>
            <person name="Dewar J."/>
            <person name="Goldberg J."/>
            <person name="Griggs A."/>
            <person name="Gujja S."/>
            <person name="Hansen M."/>
            <person name="Howarth C."/>
            <person name="Imamovic A."/>
            <person name="Larimer J."/>
            <person name="McCowan C."/>
            <person name="Murphy C."/>
            <person name="Pearson M."/>
            <person name="Priest M."/>
            <person name="Roberts A."/>
            <person name="Saif S."/>
            <person name="Shea T."/>
            <person name="Sykes S."/>
            <person name="Wortman J."/>
            <person name="Nusbaum C."/>
            <person name="Birren B."/>
        </authorList>
    </citation>
    <scope>NUCLEOTIDE SEQUENCE [LARGE SCALE GENOMIC DNA]</scope>
    <source>
        <strain evidence="8 9">P78048</strain>
    </source>
</reference>
<keyword evidence="4" id="KW-0809">Transit peptide</keyword>
<dbReference type="InterPro" id="IPR030378">
    <property type="entry name" value="G_CP_dom"/>
</dbReference>
<evidence type="ECO:0000256" key="5">
    <source>
        <dbReference type="ARBA" id="ARBA00031834"/>
    </source>
</evidence>
<accession>A0AB34PS14</accession>
<organism evidence="8 9">
    <name type="scientific">Candida albicans P78048</name>
    <dbReference type="NCBI Taxonomy" id="1094989"/>
    <lineage>
        <taxon>Eukaryota</taxon>
        <taxon>Fungi</taxon>
        <taxon>Dikarya</taxon>
        <taxon>Ascomycota</taxon>
        <taxon>Saccharomycotina</taxon>
        <taxon>Pichiomycetes</taxon>
        <taxon>Debaryomycetaceae</taxon>
        <taxon>Candida/Lodderomyces clade</taxon>
        <taxon>Candida</taxon>
    </lineage>
</organism>
<dbReference type="PROSITE" id="PS51721">
    <property type="entry name" value="G_CP"/>
    <property type="match status" value="1"/>
</dbReference>
<dbReference type="InterPro" id="IPR027417">
    <property type="entry name" value="P-loop_NTPase"/>
</dbReference>
<dbReference type="SUPFAM" id="SSF52540">
    <property type="entry name" value="P-loop containing nucleoside triphosphate hydrolases"/>
    <property type="match status" value="1"/>
</dbReference>
<name>A0AB34PS14_CANAX</name>
<protein>
    <recommendedName>
        <fullName evidence="3">Genetic interactor of prohibitins 3, mitochondrial</fullName>
    </recommendedName>
    <alternativeName>
        <fullName evidence="5">Found in mitochondrial proteome protein 38</fullName>
    </alternativeName>
</protein>
<dbReference type="InterPro" id="IPR050896">
    <property type="entry name" value="Mito_lipid_metab_GTPase"/>
</dbReference>
<dbReference type="PANTHER" id="PTHR46434">
    <property type="entry name" value="GENETIC INTERACTOR OF PROHIBITINS 3, MITOCHONDRIAL"/>
    <property type="match status" value="1"/>
</dbReference>
<evidence type="ECO:0000256" key="1">
    <source>
        <dbReference type="ARBA" id="ARBA00003269"/>
    </source>
</evidence>
<dbReference type="Proteomes" id="UP000030161">
    <property type="component" value="Unassembled WGS sequence"/>
</dbReference>
<evidence type="ECO:0000313" key="8">
    <source>
        <dbReference type="EMBL" id="KGR10482.1"/>
    </source>
</evidence>
<dbReference type="GO" id="GO:0005525">
    <property type="term" value="F:GTP binding"/>
    <property type="evidence" value="ECO:0007669"/>
    <property type="project" value="InterPro"/>
</dbReference>
<dbReference type="GO" id="GO:0005739">
    <property type="term" value="C:mitochondrion"/>
    <property type="evidence" value="ECO:0007669"/>
    <property type="project" value="UniProtKB-SubCell"/>
</dbReference>
<evidence type="ECO:0000256" key="3">
    <source>
        <dbReference type="ARBA" id="ARBA00018901"/>
    </source>
</evidence>
<sequence length="629" mass="72444">MFSRSILLRSVRKSLGRYYSSQAHPQTYIYNLLSDTKCRSCGIQLQDKFPDKPGYYRLPGQNDSNTDKKAKTSELNKKYEKILQNLDISDRNLLINNFSAPKQDDEKVASVPSLQQITPVEADTRDTTKDQQTHSGHSLSCKRCNDVIYNSKTRSIYDPNRDNLNKSEFPIPKLQQVLSTIPVDAPLVYVFSANDFPMGINKDIFQYRPPQQIYFVMTKSDILIPKTNVAFYNNFKKFLQNYMFKKFNVPRENVFIASGKDRWKMTDLYHFIPNYSYIIGDTNCGKSTLVKSLLINHHVKHWKYEALQQRPDEKQSSSASLKNKDFKKLDRLIDSFSSKNGPGTSHIPGFTRDVVPVDIDGIKELFDVPGFTTNENLQDIFDKLNHKQIARITKGANTSKYGSLKSKFDTVKNGQVLSLNGVGYLQFPGQDSMYQIRNVTKFALHKFKNLEKVDSILQRNEIPKSMSSHFIVNRQQQQQQRNELRGYYKRYIIPPFYGTIDLVIKDIGYINIKPTGKKLTNELMVLYLHPSLEAIIRQPILNYIDPPTPKKSPDGTNRKTITSDISKTPFYSRLIPSTVLSDPSSLVLSPPSSDYNQLNQYLQIDESSESAYNDLLELDETNKYDYWIE</sequence>
<comment type="caution">
    <text evidence="8">The sequence shown here is derived from an EMBL/GenBank/DDBJ whole genome shotgun (WGS) entry which is preliminary data.</text>
</comment>
<dbReference type="AlphaFoldDB" id="A0AB34PS14"/>
<dbReference type="PANTHER" id="PTHR46434:SF1">
    <property type="entry name" value="GENETIC INTERACTOR OF PROHIBITINS 3, MITOCHONDRIAL"/>
    <property type="match status" value="1"/>
</dbReference>
<evidence type="ECO:0000313" key="9">
    <source>
        <dbReference type="Proteomes" id="UP000030161"/>
    </source>
</evidence>
<proteinExistence type="predicted"/>
<evidence type="ECO:0000256" key="2">
    <source>
        <dbReference type="ARBA" id="ARBA00004173"/>
    </source>
</evidence>
<feature type="domain" description="CP-type G" evidence="7">
    <location>
        <begin position="171"/>
        <end position="374"/>
    </location>
</feature>